<evidence type="ECO:0000313" key="6">
    <source>
        <dbReference type="Proteomes" id="UP000027138"/>
    </source>
</evidence>
<evidence type="ECO:0000256" key="2">
    <source>
        <dbReference type="ARBA" id="ARBA00023054"/>
    </source>
</evidence>
<dbReference type="EMBL" id="KK914632">
    <property type="protein sequence ID" value="KDP31298.1"/>
    <property type="molecule type" value="Genomic_DNA"/>
</dbReference>
<evidence type="ECO:0000313" key="5">
    <source>
        <dbReference type="EMBL" id="KDP31298.1"/>
    </source>
</evidence>
<dbReference type="STRING" id="180498.A0A067K8H4"/>
<dbReference type="Proteomes" id="UP000027138">
    <property type="component" value="Unassembled WGS sequence"/>
</dbReference>
<dbReference type="GO" id="GO:0009904">
    <property type="term" value="P:chloroplast accumulation movement"/>
    <property type="evidence" value="ECO:0007669"/>
    <property type="project" value="TreeGrafter"/>
</dbReference>
<keyword evidence="6" id="KW-1185">Reference proteome</keyword>
<dbReference type="GO" id="GO:0009903">
    <property type="term" value="P:chloroplast avoidance movement"/>
    <property type="evidence" value="ECO:0007669"/>
    <property type="project" value="TreeGrafter"/>
</dbReference>
<dbReference type="PANTHER" id="PTHR32054:SF17">
    <property type="entry name" value="EXPRESSED PROTEIN"/>
    <property type="match status" value="1"/>
</dbReference>
<dbReference type="OrthoDB" id="673185at2759"/>
<keyword evidence="2 3" id="KW-0175">Coiled coil</keyword>
<reference evidence="5 6" key="1">
    <citation type="journal article" date="2014" name="PLoS ONE">
        <title>Global Analysis of Gene Expression Profiles in Physic Nut (Jatropha curcas L.) Seedlings Exposed to Salt Stress.</title>
        <authorList>
            <person name="Zhang L."/>
            <person name="Zhang C."/>
            <person name="Wu P."/>
            <person name="Chen Y."/>
            <person name="Li M."/>
            <person name="Jiang H."/>
            <person name="Wu G."/>
        </authorList>
    </citation>
    <scope>NUCLEOTIDE SEQUENCE [LARGE SCALE GENOMIC DNA]</scope>
    <source>
        <strain evidence="6">cv. GZQX0401</strain>
        <tissue evidence="5">Young leaves</tissue>
    </source>
</reference>
<dbReference type="AlphaFoldDB" id="A0A067K8H4"/>
<feature type="compositionally biased region" description="Low complexity" evidence="4">
    <location>
        <begin position="32"/>
        <end position="42"/>
    </location>
</feature>
<protein>
    <submittedName>
        <fullName evidence="5">Uncharacterized protein</fullName>
    </submittedName>
</protein>
<evidence type="ECO:0000256" key="1">
    <source>
        <dbReference type="ARBA" id="ARBA00005485"/>
    </source>
</evidence>
<sequence length="453" mass="51779">MGEIDTKPIEPVQVAITLFGEKSEHRKHRPTSSSSSSSNSNSGDEVDKEKDIEGLRKDLANYKVQLEAKDAAYLQLLHKLEHYQKTTEELSTQLKNTEIEKDLYLEDCKEANIRIDELEAKAKEMTDQILENGKSREQLLHVLGELKCVQGELLTMETLLAAATDDKLKALTQTAAMQASANIEKERSEELLKRVMELNEAILMSKQVALEAAKEEKTTETEDQNLRKQENELKLSDIEEKEKNSDKGTNYVEEMEKEMDQLKLELKNANDEVFRSNCEIEMSKNELEKVKTEMKELAERENGVQVEIALLKAELHKERAKLAAEARKGIECDQENYRKVTISQEEYENLIGKAGNKNENEILKKELESATAKVAEFRTRTEQAVTRAEAAERAKLALEDQLRKWREQKQRRKAALAALRQESLSREFGPSSSSYDRTPVNYQPLGKVLNMKF</sequence>
<evidence type="ECO:0000256" key="3">
    <source>
        <dbReference type="SAM" id="Coils"/>
    </source>
</evidence>
<dbReference type="GO" id="GO:0005829">
    <property type="term" value="C:cytosol"/>
    <property type="evidence" value="ECO:0007669"/>
    <property type="project" value="TreeGrafter"/>
</dbReference>
<feature type="region of interest" description="Disordered" evidence="4">
    <location>
        <begin position="18"/>
        <end position="52"/>
    </location>
</feature>
<dbReference type="Pfam" id="PF05701">
    <property type="entry name" value="WEMBL"/>
    <property type="match status" value="1"/>
</dbReference>
<dbReference type="KEGG" id="jcu:105640770"/>
<dbReference type="PANTHER" id="PTHR32054">
    <property type="entry name" value="HEAVY CHAIN, PUTATIVE, EXPRESSED-RELATED-RELATED"/>
    <property type="match status" value="1"/>
</dbReference>
<feature type="coiled-coil region" evidence="3">
    <location>
        <begin position="52"/>
        <end position="128"/>
    </location>
</feature>
<evidence type="ECO:0000256" key="4">
    <source>
        <dbReference type="SAM" id="MobiDB-lite"/>
    </source>
</evidence>
<feature type="coiled-coil region" evidence="3">
    <location>
        <begin position="353"/>
        <end position="422"/>
    </location>
</feature>
<comment type="similarity">
    <text evidence="1">Belongs to the WEB family.</text>
</comment>
<organism evidence="5 6">
    <name type="scientific">Jatropha curcas</name>
    <name type="common">Barbados nut</name>
    <dbReference type="NCBI Taxonomy" id="180498"/>
    <lineage>
        <taxon>Eukaryota</taxon>
        <taxon>Viridiplantae</taxon>
        <taxon>Streptophyta</taxon>
        <taxon>Embryophyta</taxon>
        <taxon>Tracheophyta</taxon>
        <taxon>Spermatophyta</taxon>
        <taxon>Magnoliopsida</taxon>
        <taxon>eudicotyledons</taxon>
        <taxon>Gunneridae</taxon>
        <taxon>Pentapetalae</taxon>
        <taxon>rosids</taxon>
        <taxon>fabids</taxon>
        <taxon>Malpighiales</taxon>
        <taxon>Euphorbiaceae</taxon>
        <taxon>Crotonoideae</taxon>
        <taxon>Jatropheae</taxon>
        <taxon>Jatropha</taxon>
    </lineage>
</organism>
<accession>A0A067K8H4</accession>
<proteinExistence type="inferred from homology"/>
<dbReference type="InterPro" id="IPR008545">
    <property type="entry name" value="Web"/>
</dbReference>
<name>A0A067K8H4_JATCU</name>
<gene>
    <name evidence="5" type="ORF">JCGZ_11674</name>
</gene>
<feature type="compositionally biased region" description="Basic and acidic residues" evidence="4">
    <location>
        <begin position="213"/>
        <end position="246"/>
    </location>
</feature>
<feature type="region of interest" description="Disordered" evidence="4">
    <location>
        <begin position="213"/>
        <end position="251"/>
    </location>
</feature>